<feature type="non-terminal residue" evidence="1">
    <location>
        <position position="1"/>
    </location>
</feature>
<organism evidence="1">
    <name type="scientific">uncultured Deinococcus sp</name>
    <dbReference type="NCBI Taxonomy" id="158789"/>
    <lineage>
        <taxon>Bacteria</taxon>
        <taxon>Thermotogati</taxon>
        <taxon>Deinococcota</taxon>
        <taxon>Deinococci</taxon>
        <taxon>Deinococcales</taxon>
        <taxon>Deinococcaceae</taxon>
        <taxon>Deinococcus</taxon>
        <taxon>environmental samples</taxon>
    </lineage>
</organism>
<name>A0A060C6Q3_9DEIO</name>
<sequence>SLDAAYFDNRLQFNYIEDPVQDGFSRDMKTSGQVQISNTGTETLTFIDYLLDGPFSLANPTALDGLSLAPGQSITLTVNFDRSKYTPPTSNVEATSTVFEGALTLYTNDAEDPAATVELAGFWQARYENGQEPSVNEIWEVFGFGNRIDGLTTVDAGAYS</sequence>
<feature type="non-terminal residue" evidence="1">
    <location>
        <position position="160"/>
    </location>
</feature>
<dbReference type="Gene3D" id="2.60.40.10">
    <property type="entry name" value="Immunoglobulins"/>
    <property type="match status" value="1"/>
</dbReference>
<proteinExistence type="predicted"/>
<dbReference type="AlphaFoldDB" id="A0A060C6Q3"/>
<reference evidence="1" key="1">
    <citation type="journal article" date="2013" name="Environ. Microbiol.">
        <title>Seasonally variable intestinal metagenomes of the red palm weevil (Rhynchophorus ferrugineus).</title>
        <authorList>
            <person name="Jia S."/>
            <person name="Zhang X."/>
            <person name="Zhang G."/>
            <person name="Yin A."/>
            <person name="Zhang S."/>
            <person name="Li F."/>
            <person name="Wang L."/>
            <person name="Zhao D."/>
            <person name="Yun Q."/>
            <person name="Tala"/>
            <person name="Wang J."/>
            <person name="Sun G."/>
            <person name="Baabdullah M."/>
            <person name="Yu X."/>
            <person name="Hu S."/>
            <person name="Al-Mssallem I.S."/>
            <person name="Yu J."/>
        </authorList>
    </citation>
    <scope>NUCLEOTIDE SEQUENCE</scope>
</reference>
<accession>A0A060C6Q3</accession>
<dbReference type="EMBL" id="KF121112">
    <property type="protein sequence ID" value="AIA88396.1"/>
    <property type="molecule type" value="Genomic_DNA"/>
</dbReference>
<evidence type="ECO:0000313" key="1">
    <source>
        <dbReference type="EMBL" id="AIA88396.1"/>
    </source>
</evidence>
<protein>
    <submittedName>
        <fullName evidence="1">CAZy families CBM51|CBM57 protein</fullName>
    </submittedName>
</protein>
<dbReference type="InterPro" id="IPR013783">
    <property type="entry name" value="Ig-like_fold"/>
</dbReference>